<name>A0A8S3YGC4_9EUPU</name>
<feature type="region of interest" description="Disordered" evidence="1">
    <location>
        <begin position="265"/>
        <end position="288"/>
    </location>
</feature>
<evidence type="ECO:0000313" key="3">
    <source>
        <dbReference type="Proteomes" id="UP000678393"/>
    </source>
</evidence>
<evidence type="ECO:0000313" key="2">
    <source>
        <dbReference type="EMBL" id="CAG5115438.1"/>
    </source>
</evidence>
<accession>A0A8S3YGC4</accession>
<comment type="caution">
    <text evidence="2">The sequence shown here is derived from an EMBL/GenBank/DDBJ whole genome shotgun (WGS) entry which is preliminary data.</text>
</comment>
<proteinExistence type="predicted"/>
<keyword evidence="3" id="KW-1185">Reference proteome</keyword>
<evidence type="ECO:0000256" key="1">
    <source>
        <dbReference type="SAM" id="MobiDB-lite"/>
    </source>
</evidence>
<reference evidence="2" key="1">
    <citation type="submission" date="2021-04" db="EMBL/GenBank/DDBJ databases">
        <authorList>
            <consortium name="Molecular Ecology Group"/>
        </authorList>
    </citation>
    <scope>NUCLEOTIDE SEQUENCE</scope>
</reference>
<feature type="compositionally biased region" description="Basic and acidic residues" evidence="1">
    <location>
        <begin position="1"/>
        <end position="14"/>
    </location>
</feature>
<feature type="region of interest" description="Disordered" evidence="1">
    <location>
        <begin position="1"/>
        <end position="74"/>
    </location>
</feature>
<dbReference type="AlphaFoldDB" id="A0A8S3YGC4"/>
<dbReference type="Proteomes" id="UP000678393">
    <property type="component" value="Unassembled WGS sequence"/>
</dbReference>
<organism evidence="2 3">
    <name type="scientific">Candidula unifasciata</name>
    <dbReference type="NCBI Taxonomy" id="100452"/>
    <lineage>
        <taxon>Eukaryota</taxon>
        <taxon>Metazoa</taxon>
        <taxon>Spiralia</taxon>
        <taxon>Lophotrochozoa</taxon>
        <taxon>Mollusca</taxon>
        <taxon>Gastropoda</taxon>
        <taxon>Heterobranchia</taxon>
        <taxon>Euthyneura</taxon>
        <taxon>Panpulmonata</taxon>
        <taxon>Eupulmonata</taxon>
        <taxon>Stylommatophora</taxon>
        <taxon>Helicina</taxon>
        <taxon>Helicoidea</taxon>
        <taxon>Geomitridae</taxon>
        <taxon>Candidula</taxon>
    </lineage>
</organism>
<protein>
    <submittedName>
        <fullName evidence="2">Uncharacterized protein</fullName>
    </submittedName>
</protein>
<dbReference type="OrthoDB" id="6095622at2759"/>
<sequence length="346" mass="37411">MSKPTDSRIIDGAKRRSSSSSKPGEITDIPKIILDQRRNTSSSLPSSLQASSCSNALAPTTHSGSLPDDVSNEASGDNRVGAKYLCTGNCTHMPVRSSSDIGLPTVKSPCLVPAGGFSSHDNHIEVFCSPRTLRKSVDSNINTKEHLFYQWEKVQTIDSSNSCLKVLTSGSRAGSALSLNSECTARSIGLLSSDSDSDKDLSLAESDKARFKPAQLRRFMSYPDEDFSPELCARSSQSLGDLISSDNTDKGFNLGMRTACLEADSSSSLTGKSESTSVSVSNSKPDSVCELNPIEQMGAHAEDLFKDRDKSNTGLPTNMLSYKCDSHNSSRDIRIRQWLEDMNSDR</sequence>
<gene>
    <name evidence="2" type="ORF">CUNI_LOCUS996</name>
</gene>
<dbReference type="EMBL" id="CAJHNH020000116">
    <property type="protein sequence ID" value="CAG5115438.1"/>
    <property type="molecule type" value="Genomic_DNA"/>
</dbReference>
<feature type="compositionally biased region" description="Low complexity" evidence="1">
    <location>
        <begin position="41"/>
        <end position="58"/>
    </location>
</feature>